<feature type="transmembrane region" description="Helical" evidence="1">
    <location>
        <begin position="121"/>
        <end position="139"/>
    </location>
</feature>
<feature type="transmembrane region" description="Helical" evidence="1">
    <location>
        <begin position="239"/>
        <end position="264"/>
    </location>
</feature>
<feature type="transmembrane region" description="Helical" evidence="1">
    <location>
        <begin position="160"/>
        <end position="179"/>
    </location>
</feature>
<protein>
    <recommendedName>
        <fullName evidence="4">DUF475 domain-containing protein</fullName>
    </recommendedName>
</protein>
<dbReference type="PANTHER" id="PTHR30238:SF4">
    <property type="entry name" value="SLL1022 PROTEIN"/>
    <property type="match status" value="1"/>
</dbReference>
<keyword evidence="1" id="KW-0812">Transmembrane</keyword>
<feature type="transmembrane region" description="Helical" evidence="1">
    <location>
        <begin position="329"/>
        <end position="349"/>
    </location>
</feature>
<dbReference type="Pfam" id="PF04332">
    <property type="entry name" value="DUF475"/>
    <property type="match status" value="1"/>
</dbReference>
<evidence type="ECO:0008006" key="4">
    <source>
        <dbReference type="Google" id="ProtNLM"/>
    </source>
</evidence>
<dbReference type="Proteomes" id="UP000245919">
    <property type="component" value="Chromosome"/>
</dbReference>
<dbReference type="GeneID" id="89634208"/>
<gene>
    <name evidence="2" type="ORF">LL14B4_10490</name>
</gene>
<evidence type="ECO:0000313" key="2">
    <source>
        <dbReference type="EMBL" id="AWN66580.1"/>
    </source>
</evidence>
<evidence type="ECO:0000313" key="3">
    <source>
        <dbReference type="Proteomes" id="UP000245919"/>
    </source>
</evidence>
<organism evidence="2 3">
    <name type="scientific">Lactococcus lactis subsp. lactis</name>
    <name type="common">Streptococcus lactis</name>
    <dbReference type="NCBI Taxonomy" id="1360"/>
    <lineage>
        <taxon>Bacteria</taxon>
        <taxon>Bacillati</taxon>
        <taxon>Bacillota</taxon>
        <taxon>Bacilli</taxon>
        <taxon>Lactobacillales</taxon>
        <taxon>Streptococcaceae</taxon>
        <taxon>Lactococcus</taxon>
    </lineage>
</organism>
<dbReference type="PANTHER" id="PTHR30238">
    <property type="entry name" value="MEMBRANE BOUND PREDICTED REDOX MODULATOR"/>
    <property type="match status" value="1"/>
</dbReference>
<dbReference type="AlphaFoldDB" id="A0A2Z3KFW2"/>
<feature type="transmembrane region" description="Helical" evidence="1">
    <location>
        <begin position="301"/>
        <end position="323"/>
    </location>
</feature>
<name>A0A2Z3KFW2_LACLL</name>
<feature type="transmembrane region" description="Helical" evidence="1">
    <location>
        <begin position="7"/>
        <end position="24"/>
    </location>
</feature>
<dbReference type="InterPro" id="IPR007427">
    <property type="entry name" value="DUF475"/>
</dbReference>
<keyword evidence="1" id="KW-1133">Transmembrane helix</keyword>
<proteinExistence type="predicted"/>
<feature type="transmembrane region" description="Helical" evidence="1">
    <location>
        <begin position="270"/>
        <end position="292"/>
    </location>
</feature>
<reference evidence="2 3" key="1">
    <citation type="submission" date="2018-03" db="EMBL/GenBank/DDBJ databases">
        <title>Genome sequence of Lactococcus lactis strain 14B4 from almond drupe.</title>
        <authorList>
            <person name="Tran T.D."/>
            <person name="McGarvey J.A."/>
            <person name="Huynh S."/>
            <person name="Parker C.T."/>
        </authorList>
    </citation>
    <scope>NUCLEOTIDE SEQUENCE [LARGE SCALE GENOMIC DNA]</scope>
    <source>
        <strain evidence="2 3">14B4</strain>
    </source>
</reference>
<feature type="transmembrane region" description="Helical" evidence="1">
    <location>
        <begin position="63"/>
        <end position="88"/>
    </location>
</feature>
<feature type="transmembrane region" description="Helical" evidence="1">
    <location>
        <begin position="185"/>
        <end position="206"/>
    </location>
</feature>
<accession>A0A2Z3KFW2</accession>
<dbReference type="EMBL" id="CP028160">
    <property type="protein sequence ID" value="AWN66580.1"/>
    <property type="molecule type" value="Genomic_DNA"/>
</dbReference>
<dbReference type="NCBIfam" id="NF010613">
    <property type="entry name" value="PRK14013.1-3"/>
    <property type="match status" value="1"/>
</dbReference>
<dbReference type="RefSeq" id="WP_109991267.1">
    <property type="nucleotide sequence ID" value="NZ_CP028160.1"/>
</dbReference>
<sequence>MKHFRGSLIVTVVALILAFVYGGLNALVLAAILGVMEVSLSFDNAIVNARILERMSHKWREVFLTVGMLIAVLGMRFLFPLAVVSISAHLNPVDALSLAMAKGNPEVPGTYGYILHHAHPMIAAFGGMFLLMLALNFFFDENDFHWFVLPEKMLTKIGQFPAATPLISLIILTLITHFIAHDSFIVLLAGVLGMILYMAVEGLGAIMEHHGALAEVENEVEEEFTGKRLTSKTLLGGKAAFAMFLYLEMIDASFSFDGAIGAFAITPDPIIIMLGLGFIGAMFVRSLTIFLVEKGTLNELVYLDHGAHWAILILSVLLLLSISVEIPEVVTGLIGAIIIGASLISSLIYNKKQKK</sequence>
<keyword evidence="1" id="KW-0472">Membrane</keyword>
<evidence type="ECO:0000256" key="1">
    <source>
        <dbReference type="SAM" id="Phobius"/>
    </source>
</evidence>